<feature type="region of interest" description="Disordered" evidence="1">
    <location>
        <begin position="790"/>
        <end position="819"/>
    </location>
</feature>
<protein>
    <submittedName>
        <fullName evidence="3">Uncharacterized protein</fullName>
    </submittedName>
</protein>
<feature type="region of interest" description="Disordered" evidence="1">
    <location>
        <begin position="603"/>
        <end position="627"/>
    </location>
</feature>
<evidence type="ECO:0000256" key="2">
    <source>
        <dbReference type="SAM" id="Phobius"/>
    </source>
</evidence>
<proteinExistence type="predicted"/>
<evidence type="ECO:0000313" key="4">
    <source>
        <dbReference type="Proteomes" id="UP000242287"/>
    </source>
</evidence>
<accession>A0A2A9NPU9</accession>
<dbReference type="OrthoDB" id="21151at2759"/>
<evidence type="ECO:0000313" key="3">
    <source>
        <dbReference type="EMBL" id="PFH50277.1"/>
    </source>
</evidence>
<evidence type="ECO:0000256" key="1">
    <source>
        <dbReference type="SAM" id="MobiDB-lite"/>
    </source>
</evidence>
<feature type="transmembrane region" description="Helical" evidence="2">
    <location>
        <begin position="149"/>
        <end position="177"/>
    </location>
</feature>
<keyword evidence="2" id="KW-0812">Transmembrane</keyword>
<organism evidence="3 4">
    <name type="scientific">Amanita thiersii Skay4041</name>
    <dbReference type="NCBI Taxonomy" id="703135"/>
    <lineage>
        <taxon>Eukaryota</taxon>
        <taxon>Fungi</taxon>
        <taxon>Dikarya</taxon>
        <taxon>Basidiomycota</taxon>
        <taxon>Agaricomycotina</taxon>
        <taxon>Agaricomycetes</taxon>
        <taxon>Agaricomycetidae</taxon>
        <taxon>Agaricales</taxon>
        <taxon>Pluteineae</taxon>
        <taxon>Amanitaceae</taxon>
        <taxon>Amanita</taxon>
    </lineage>
</organism>
<name>A0A2A9NPU9_9AGAR</name>
<feature type="region of interest" description="Disordered" evidence="1">
    <location>
        <begin position="350"/>
        <end position="377"/>
    </location>
</feature>
<sequence>MYFLSPLFSKDVGEIDELMPGSSAQLQAEIEPHSHTLSIDEEEELLDVPEWRPHMLIQFLELLQSIIALLRPSKSPNPFVERFKYDIISSSLLSSTLQTNSHHRPLKSPSIPGKLFHSRTPSMETNIIVPPPPPVPVSPPEANYTTFSLAAAAIAVFYISGFTFLAFLSLTAFLALLHSIFLINESSKLDMTPCLTSLNELITASDAWESIIQEAISSIEIEEQSILYGSITSSSSPSSSIRVALHSSLLTTQTQCDNVRQLFSALTSPVELQQLSEMYAPQSPTKSMFSQPDNTTRPLSLPISRSRPLSTVQINSRRDKRLTWNGSYTSLADSVSPLPNLLRRREKRRSNLASVLNTPTKKSSSAPATPFGVSPSHSLSGVCEDVIAEEESIPTFQNPGFDSFGAAALELQRSLKVEGAEAFRSCSSPRGRVWTTISPCSSLSSLQNSRHPLSLPSLQDAIHSAASSKRYACSYLLALRFSEDDDEAYWEDVRSVMGLLTTTLSDASSRLQQALEDHEKAKMKESRPLTPLFETDDLLQRSTNDDVLPPPRGIKRKCQDSISFAPIPGPFARFSAHVAAISSALEDAREHLDGCIAALKEDVNQTNSPSSRRKPVGLSQVEGSTVSDEHPGLMAYERLRRELGSALRECERGRERLLEIVKPRQEPDGNDSDFEGLPGLGHDTSDCSDKPGPNSLSDSEDNEILGRGSLVAFLNSKIPEDAGALDGERNDDDDATRHLLLSASAQHLPPALGVEQVFEAETGTTPGFTRERSKMTREERIKLMKARREAAAAGRKRDSGFASWGDSEKGSVGDEGVVREKWGPGGEVVQELRDVIWKVSERRRKFADGVAGARRESVDAEVVDVGVVDVAVTVADASMEEELGKVQLYQSSDDTVDEFGWRGEC</sequence>
<feature type="compositionally biased region" description="Polar residues" evidence="1">
    <location>
        <begin position="351"/>
        <end position="367"/>
    </location>
</feature>
<dbReference type="EMBL" id="KZ302007">
    <property type="protein sequence ID" value="PFH50277.1"/>
    <property type="molecule type" value="Genomic_DNA"/>
</dbReference>
<feature type="compositionally biased region" description="Basic and acidic residues" evidence="1">
    <location>
        <begin position="790"/>
        <end position="799"/>
    </location>
</feature>
<feature type="compositionally biased region" description="Basic and acidic residues" evidence="1">
    <location>
        <begin position="806"/>
        <end position="819"/>
    </location>
</feature>
<feature type="region of interest" description="Disordered" evidence="1">
    <location>
        <begin position="282"/>
        <end position="303"/>
    </location>
</feature>
<feature type="region of interest" description="Disordered" evidence="1">
    <location>
        <begin position="659"/>
        <end position="702"/>
    </location>
</feature>
<dbReference type="STRING" id="703135.A0A2A9NPU9"/>
<gene>
    <name evidence="3" type="ORF">AMATHDRAFT_61327</name>
</gene>
<keyword evidence="4" id="KW-1185">Reference proteome</keyword>
<dbReference type="AlphaFoldDB" id="A0A2A9NPU9"/>
<keyword evidence="2" id="KW-1133">Transmembrane helix</keyword>
<dbReference type="Proteomes" id="UP000242287">
    <property type="component" value="Unassembled WGS sequence"/>
</dbReference>
<feature type="compositionally biased region" description="Polar residues" evidence="1">
    <location>
        <begin position="282"/>
        <end position="296"/>
    </location>
</feature>
<reference evidence="3 4" key="1">
    <citation type="submission" date="2014-02" db="EMBL/GenBank/DDBJ databases">
        <title>Transposable element dynamics among asymbiotic and ectomycorrhizal Amanita fungi.</title>
        <authorList>
            <consortium name="DOE Joint Genome Institute"/>
            <person name="Hess J."/>
            <person name="Skrede I."/>
            <person name="Wolfe B."/>
            <person name="LaButti K."/>
            <person name="Ohm R.A."/>
            <person name="Grigoriev I.V."/>
            <person name="Pringle A."/>
        </authorList>
    </citation>
    <scope>NUCLEOTIDE SEQUENCE [LARGE SCALE GENOMIC DNA]</scope>
    <source>
        <strain evidence="3 4">SKay4041</strain>
    </source>
</reference>
<keyword evidence="2" id="KW-0472">Membrane</keyword>